<organism evidence="2">
    <name type="scientific">Rhizophora mucronata</name>
    <name type="common">Asiatic mangrove</name>
    <dbReference type="NCBI Taxonomy" id="61149"/>
    <lineage>
        <taxon>Eukaryota</taxon>
        <taxon>Viridiplantae</taxon>
        <taxon>Streptophyta</taxon>
        <taxon>Embryophyta</taxon>
        <taxon>Tracheophyta</taxon>
        <taxon>Spermatophyta</taxon>
        <taxon>Magnoliopsida</taxon>
        <taxon>eudicotyledons</taxon>
        <taxon>Gunneridae</taxon>
        <taxon>Pentapetalae</taxon>
        <taxon>rosids</taxon>
        <taxon>fabids</taxon>
        <taxon>Malpighiales</taxon>
        <taxon>Rhizophoraceae</taxon>
        <taxon>Rhizophora</taxon>
    </lineage>
</organism>
<reference evidence="2" key="1">
    <citation type="submission" date="2018-02" db="EMBL/GenBank/DDBJ databases">
        <title>Rhizophora mucronata_Transcriptome.</title>
        <authorList>
            <person name="Meera S.P."/>
            <person name="Sreeshan A."/>
            <person name="Augustine A."/>
        </authorList>
    </citation>
    <scope>NUCLEOTIDE SEQUENCE</scope>
    <source>
        <tissue evidence="2">Leaf</tissue>
    </source>
</reference>
<sequence length="50" mass="5223">MSQYLHKLLAVRTLTAGSHATTASDEETAFVPETGGPQPGNVLATKGIRV</sequence>
<dbReference type="EMBL" id="GGEC01089604">
    <property type="protein sequence ID" value="MBX70088.1"/>
    <property type="molecule type" value="Transcribed_RNA"/>
</dbReference>
<dbReference type="AlphaFoldDB" id="A0A2P2QT42"/>
<proteinExistence type="predicted"/>
<accession>A0A2P2QT42</accession>
<evidence type="ECO:0000313" key="2">
    <source>
        <dbReference type="EMBL" id="MBX70088.1"/>
    </source>
</evidence>
<name>A0A2P2QT42_RHIMU</name>
<feature type="region of interest" description="Disordered" evidence="1">
    <location>
        <begin position="24"/>
        <end position="50"/>
    </location>
</feature>
<evidence type="ECO:0000256" key="1">
    <source>
        <dbReference type="SAM" id="MobiDB-lite"/>
    </source>
</evidence>
<protein>
    <submittedName>
        <fullName evidence="2">Uncharacterized protein</fullName>
    </submittedName>
</protein>